<dbReference type="NCBIfam" id="NF010030">
    <property type="entry name" value="PRK13505.1"/>
    <property type="match status" value="1"/>
</dbReference>
<keyword evidence="6" id="KW-1185">Reference proteome</keyword>
<evidence type="ECO:0000313" key="6">
    <source>
        <dbReference type="Proteomes" id="UP000654075"/>
    </source>
</evidence>
<dbReference type="InterPro" id="IPR000559">
    <property type="entry name" value="Formate_THF_ligase"/>
</dbReference>
<dbReference type="GO" id="GO:0006730">
    <property type="term" value="P:one-carbon metabolic process"/>
    <property type="evidence" value="ECO:0007669"/>
    <property type="project" value="UniProtKB-KW"/>
</dbReference>
<sequence>GAAGGGYAQVVPMEDINLHFTGDFHAVSAAHNLLSAMLDNHIHQGNELNIDPRLCSWKRVVDMNDRALRKVNVGLGGVANGYMREDGFDITVASEVMAVLCLSNSISDLRERLGRIVVGQTAGEVGKRTSITAADLKAHGAMAALLKDALRPNIVQTLENNLAMIHGGPFANIAHGCNTYMATYAGMKLGDYCVTEAGFGADLGAEKFVDIKCRLTGLRPAAVVLVATIKALKHHGGCNADGYKVENVEAMKTGLANLDRHIHNIRENYGMPVVVAVNHFNHDTDAEVSGLLDHLASKGVPGVMAKHWAQGGAGAEDLAKAVVQIVDAQTESPMKFVYPSEDDLWTKIRTVATKIYGASDISSSEGVKKKLATLSKSYPNFPVCIAKTQSSFSTDPTKRGAPSGHVVEIKEVRLAAGAGFVIAICGEIMSMPGLPKHPSAEVVDVMPDGRIVGLF</sequence>
<proteinExistence type="predicted"/>
<dbReference type="Gene3D" id="3.40.50.300">
    <property type="entry name" value="P-loop containing nucleotide triphosphate hydrolases"/>
    <property type="match status" value="1"/>
</dbReference>
<dbReference type="Gene3D" id="3.10.410.10">
    <property type="entry name" value="Formyltetrahydrofolate synthetase, domain 3"/>
    <property type="match status" value="1"/>
</dbReference>
<dbReference type="GO" id="GO:0004329">
    <property type="term" value="F:formate-tetrahydrofolate ligase activity"/>
    <property type="evidence" value="ECO:0007669"/>
    <property type="project" value="InterPro"/>
</dbReference>
<keyword evidence="3" id="KW-0547">Nucleotide-binding</keyword>
<dbReference type="Gene3D" id="3.30.1510.10">
    <property type="entry name" value="Domain 2, N(10)-formyltetrahydrofolate synthetase"/>
    <property type="match status" value="1"/>
</dbReference>
<evidence type="ECO:0000256" key="2">
    <source>
        <dbReference type="ARBA" id="ARBA00022598"/>
    </source>
</evidence>
<evidence type="ECO:0000313" key="5">
    <source>
        <dbReference type="EMBL" id="CAE8608678.1"/>
    </source>
</evidence>
<keyword evidence="4" id="KW-0067">ATP-binding</keyword>
<evidence type="ECO:0000256" key="4">
    <source>
        <dbReference type="ARBA" id="ARBA00022840"/>
    </source>
</evidence>
<keyword evidence="2" id="KW-0436">Ligase</keyword>
<protein>
    <recommendedName>
        <fullName evidence="7">Formate--tetrahydrofolate ligase</fullName>
    </recommendedName>
</protein>
<reference evidence="5" key="1">
    <citation type="submission" date="2021-02" db="EMBL/GenBank/DDBJ databases">
        <authorList>
            <person name="Dougan E. K."/>
            <person name="Rhodes N."/>
            <person name="Thang M."/>
            <person name="Chan C."/>
        </authorList>
    </citation>
    <scope>NUCLEOTIDE SEQUENCE</scope>
</reference>
<comment type="caution">
    <text evidence="5">The sequence shown here is derived from an EMBL/GenBank/DDBJ whole genome shotgun (WGS) entry which is preliminary data.</text>
</comment>
<dbReference type="SUPFAM" id="SSF52540">
    <property type="entry name" value="P-loop containing nucleoside triphosphate hydrolases"/>
    <property type="match status" value="1"/>
</dbReference>
<evidence type="ECO:0000256" key="3">
    <source>
        <dbReference type="ARBA" id="ARBA00022741"/>
    </source>
</evidence>
<dbReference type="OMA" id="REDHFVI"/>
<evidence type="ECO:0000256" key="1">
    <source>
        <dbReference type="ARBA" id="ARBA00022563"/>
    </source>
</evidence>
<name>A0A813F364_POLGL</name>
<dbReference type="OrthoDB" id="5126881at2759"/>
<dbReference type="InterPro" id="IPR027417">
    <property type="entry name" value="P-loop_NTPase"/>
</dbReference>
<dbReference type="AlphaFoldDB" id="A0A813F364"/>
<dbReference type="EMBL" id="CAJNNV010023420">
    <property type="protein sequence ID" value="CAE8608678.1"/>
    <property type="molecule type" value="Genomic_DNA"/>
</dbReference>
<feature type="non-terminal residue" evidence="5">
    <location>
        <position position="1"/>
    </location>
</feature>
<gene>
    <name evidence="5" type="ORF">PGLA1383_LOCUS26527</name>
</gene>
<organism evidence="5 6">
    <name type="scientific">Polarella glacialis</name>
    <name type="common">Dinoflagellate</name>
    <dbReference type="NCBI Taxonomy" id="89957"/>
    <lineage>
        <taxon>Eukaryota</taxon>
        <taxon>Sar</taxon>
        <taxon>Alveolata</taxon>
        <taxon>Dinophyceae</taxon>
        <taxon>Suessiales</taxon>
        <taxon>Suessiaceae</taxon>
        <taxon>Polarella</taxon>
    </lineage>
</organism>
<dbReference type="Proteomes" id="UP000654075">
    <property type="component" value="Unassembled WGS sequence"/>
</dbReference>
<keyword evidence="1" id="KW-0554">One-carbon metabolism</keyword>
<dbReference type="Pfam" id="PF01268">
    <property type="entry name" value="FTHFS"/>
    <property type="match status" value="1"/>
</dbReference>
<dbReference type="GO" id="GO:0005524">
    <property type="term" value="F:ATP binding"/>
    <property type="evidence" value="ECO:0007669"/>
    <property type="project" value="UniProtKB-KW"/>
</dbReference>
<evidence type="ECO:0008006" key="7">
    <source>
        <dbReference type="Google" id="ProtNLM"/>
    </source>
</evidence>
<accession>A0A813F364</accession>